<dbReference type="PANTHER" id="PTHR46115">
    <property type="entry name" value="THIOREDOXIN-LIKE PROTEIN 1"/>
    <property type="match status" value="1"/>
</dbReference>
<organism evidence="4 5">
    <name type="scientific">Favolaschia claudopus</name>
    <dbReference type="NCBI Taxonomy" id="2862362"/>
    <lineage>
        <taxon>Eukaryota</taxon>
        <taxon>Fungi</taxon>
        <taxon>Dikarya</taxon>
        <taxon>Basidiomycota</taxon>
        <taxon>Agaricomycotina</taxon>
        <taxon>Agaricomycetes</taxon>
        <taxon>Agaricomycetidae</taxon>
        <taxon>Agaricales</taxon>
        <taxon>Marasmiineae</taxon>
        <taxon>Mycenaceae</taxon>
        <taxon>Favolaschia</taxon>
    </lineage>
</organism>
<dbReference type="Pfam" id="PF00085">
    <property type="entry name" value="Thioredoxin"/>
    <property type="match status" value="1"/>
</dbReference>
<dbReference type="Proteomes" id="UP001362999">
    <property type="component" value="Unassembled WGS sequence"/>
</dbReference>
<evidence type="ECO:0000256" key="1">
    <source>
        <dbReference type="ARBA" id="ARBA00023157"/>
    </source>
</evidence>
<dbReference type="AlphaFoldDB" id="A0AAW0D6H2"/>
<proteinExistence type="predicted"/>
<evidence type="ECO:0000313" key="5">
    <source>
        <dbReference type="Proteomes" id="UP001362999"/>
    </source>
</evidence>
<feature type="domain" description="Thioredoxin" evidence="3">
    <location>
        <begin position="40"/>
        <end position="163"/>
    </location>
</feature>
<evidence type="ECO:0000256" key="2">
    <source>
        <dbReference type="SAM" id="MobiDB-lite"/>
    </source>
</evidence>
<dbReference type="InterPro" id="IPR036249">
    <property type="entry name" value="Thioredoxin-like_sf"/>
</dbReference>
<sequence length="198" mass="21744">MLTVGRVFRAPTRTLASIHHLPALPASANSHRILPHRTHRLFTQTSDNMSSSQPVEIQSVGQWNDIVESSTAAGKTIVVDFHAVWCSPCKAIAPRYNQLASQHPQVQFLRVDVDEHPRIAQNLLVSQVSAMPTFFAIKNKTVVDMLRGADPHGLARLVKEHAGPNPPVAPSSGEEEEKTTEPTEQLEDAPTTQPTSRL</sequence>
<feature type="region of interest" description="Disordered" evidence="2">
    <location>
        <begin position="159"/>
        <end position="198"/>
    </location>
</feature>
<protein>
    <submittedName>
        <fullName evidence="4">Thioredoxin-domain-containing protein</fullName>
    </submittedName>
</protein>
<comment type="caution">
    <text evidence="4">The sequence shown here is derived from an EMBL/GenBank/DDBJ whole genome shotgun (WGS) entry which is preliminary data.</text>
</comment>
<evidence type="ECO:0000259" key="3">
    <source>
        <dbReference type="PROSITE" id="PS51352"/>
    </source>
</evidence>
<keyword evidence="5" id="KW-1185">Reference proteome</keyword>
<accession>A0AAW0D6H2</accession>
<reference evidence="4 5" key="1">
    <citation type="journal article" date="2024" name="J Genomics">
        <title>Draft genome sequencing and assembly of Favolaschia claudopus CIRM-BRFM 2984 isolated from oak limbs.</title>
        <authorList>
            <person name="Navarro D."/>
            <person name="Drula E."/>
            <person name="Chaduli D."/>
            <person name="Cazenave R."/>
            <person name="Ahrendt S."/>
            <person name="Wang J."/>
            <person name="Lipzen A."/>
            <person name="Daum C."/>
            <person name="Barry K."/>
            <person name="Grigoriev I.V."/>
            <person name="Favel A."/>
            <person name="Rosso M.N."/>
            <person name="Martin F."/>
        </authorList>
    </citation>
    <scope>NUCLEOTIDE SEQUENCE [LARGE SCALE GENOMIC DNA]</scope>
    <source>
        <strain evidence="4 5">CIRM-BRFM 2984</strain>
    </source>
</reference>
<evidence type="ECO:0000313" key="4">
    <source>
        <dbReference type="EMBL" id="KAK7048390.1"/>
    </source>
</evidence>
<dbReference type="InterPro" id="IPR013766">
    <property type="entry name" value="Thioredoxin_domain"/>
</dbReference>
<dbReference type="Gene3D" id="3.40.30.10">
    <property type="entry name" value="Glutaredoxin"/>
    <property type="match status" value="1"/>
</dbReference>
<name>A0AAW0D6H2_9AGAR</name>
<dbReference type="CDD" id="cd02947">
    <property type="entry name" value="TRX_family"/>
    <property type="match status" value="1"/>
</dbReference>
<gene>
    <name evidence="4" type="ORF">R3P38DRAFT_1862509</name>
</gene>
<dbReference type="EMBL" id="JAWWNJ010000009">
    <property type="protein sequence ID" value="KAK7048390.1"/>
    <property type="molecule type" value="Genomic_DNA"/>
</dbReference>
<dbReference type="PROSITE" id="PS51352">
    <property type="entry name" value="THIOREDOXIN_2"/>
    <property type="match status" value="1"/>
</dbReference>
<dbReference type="PRINTS" id="PR00421">
    <property type="entry name" value="THIOREDOXIN"/>
</dbReference>
<dbReference type="SUPFAM" id="SSF52833">
    <property type="entry name" value="Thioredoxin-like"/>
    <property type="match status" value="1"/>
</dbReference>
<keyword evidence="1" id="KW-1015">Disulfide bond</keyword>